<comment type="caution">
    <text evidence="2">The sequence shown here is derived from an EMBL/GenBank/DDBJ whole genome shotgun (WGS) entry which is preliminary data.</text>
</comment>
<proteinExistence type="predicted"/>
<evidence type="ECO:0000313" key="3">
    <source>
        <dbReference type="Proteomes" id="UP000313849"/>
    </source>
</evidence>
<reference evidence="2 3" key="1">
    <citation type="submission" date="2019-06" db="EMBL/GenBank/DDBJ databases">
        <title>Draft genome sequence of Miniimonas arenae KCTC 19750T isolated from sea sand.</title>
        <authorList>
            <person name="Park S.-J."/>
        </authorList>
    </citation>
    <scope>NUCLEOTIDE SEQUENCE [LARGE SCALE GENOMIC DNA]</scope>
    <source>
        <strain evidence="2 3">KCTC 19750</strain>
    </source>
</reference>
<feature type="chain" id="PRO_5023024648" evidence="1">
    <location>
        <begin position="30"/>
        <end position="120"/>
    </location>
</feature>
<keyword evidence="1" id="KW-0732">Signal</keyword>
<evidence type="ECO:0000256" key="1">
    <source>
        <dbReference type="SAM" id="SignalP"/>
    </source>
</evidence>
<organism evidence="2 3">
    <name type="scientific">Miniimonas arenae</name>
    <dbReference type="NCBI Taxonomy" id="676201"/>
    <lineage>
        <taxon>Bacteria</taxon>
        <taxon>Bacillati</taxon>
        <taxon>Actinomycetota</taxon>
        <taxon>Actinomycetes</taxon>
        <taxon>Micrococcales</taxon>
        <taxon>Beutenbergiaceae</taxon>
        <taxon>Miniimonas</taxon>
    </lineage>
</organism>
<evidence type="ECO:0000313" key="2">
    <source>
        <dbReference type="EMBL" id="TNU72966.1"/>
    </source>
</evidence>
<feature type="signal peptide" evidence="1">
    <location>
        <begin position="1"/>
        <end position="29"/>
    </location>
</feature>
<dbReference type="AlphaFoldDB" id="A0A5C5BAQ8"/>
<protein>
    <submittedName>
        <fullName evidence="2">Uncharacterized protein</fullName>
    </submittedName>
</protein>
<dbReference type="Proteomes" id="UP000313849">
    <property type="component" value="Unassembled WGS sequence"/>
</dbReference>
<keyword evidence="3" id="KW-1185">Reference proteome</keyword>
<dbReference type="EMBL" id="VENP01000077">
    <property type="protein sequence ID" value="TNU72966.1"/>
    <property type="molecule type" value="Genomic_DNA"/>
</dbReference>
<name>A0A5C5BAQ8_9MICO</name>
<accession>A0A5C5BAQ8</accession>
<gene>
    <name evidence="2" type="ORF">FH969_13935</name>
</gene>
<sequence length="120" mass="12373">MRRKAARILASVAAAAMVFTAATAVPAGAAPPGTPTLVRPADGTTAAEVDPVLAVTPTDPDGGNVTVRFEGRRRGATVPGTSTADPFTFVVIPDTQNYTYLARDWSSTRRLSGSSTPARS</sequence>
<dbReference type="RefSeq" id="WP_180359816.1">
    <property type="nucleotide sequence ID" value="NZ_VENP01000077.1"/>
</dbReference>